<proteinExistence type="predicted"/>
<keyword evidence="5" id="KW-1185">Reference proteome</keyword>
<feature type="domain" description="Inosine/uridine-preferring nucleoside hydrolase" evidence="3">
    <location>
        <begin position="4"/>
        <end position="299"/>
    </location>
</feature>
<sequence>MQTIYFNHDGNVDDLVSLLLILQFPNTKIIGVSAVGADSYVEPSVSASRKIIDLFGHQDDLEVAMSNSRAVNQFPKDWRLSTFSFDDFPILNESGQVKTPQAKQPAHLDMLEKIKASEEKVTLVMTGPLTDLARAIEIDPTVTDNIDELFWMGGSMTTDGNVSEPGHDGSAEWNAFWDPEAVKTVWDSNLKITVVSLDSTNQVPLTPELRKRWARKRQYPAIDLIGMGYSLVHSFEADSTYYLWDVLTTLVSKYPELVESKQIKSDVVVDGPSAGKTYITESGREVTFVTSVHADEFFDKMDELAKSATK</sequence>
<dbReference type="EMBL" id="CP018906">
    <property type="protein sequence ID" value="AQW20954.1"/>
    <property type="molecule type" value="Genomic_DNA"/>
</dbReference>
<accession>A0A1S6QH73</accession>
<evidence type="ECO:0000313" key="5">
    <source>
        <dbReference type="Proteomes" id="UP000030361"/>
    </source>
</evidence>
<dbReference type="eggNOG" id="COG1957">
    <property type="taxonomic scope" value="Bacteria"/>
</dbReference>
<dbReference type="PANTHER" id="PTHR12304:SF46">
    <property type="entry name" value="INOSINE-ADENOSINE-GUANOSINE-NUCLEOSIDE HYDROLASE"/>
    <property type="match status" value="1"/>
</dbReference>
<dbReference type="CDD" id="cd02647">
    <property type="entry name" value="nuc_hydro_TvIAG"/>
    <property type="match status" value="1"/>
</dbReference>
<dbReference type="AlphaFoldDB" id="A0A1S6QH73"/>
<dbReference type="InterPro" id="IPR001910">
    <property type="entry name" value="Inosine/uridine_hydrolase_dom"/>
</dbReference>
<dbReference type="GO" id="GO:0005829">
    <property type="term" value="C:cytosol"/>
    <property type="evidence" value="ECO:0007669"/>
    <property type="project" value="TreeGrafter"/>
</dbReference>
<dbReference type="OrthoDB" id="9797882at2"/>
<dbReference type="PANTHER" id="PTHR12304">
    <property type="entry name" value="INOSINE-URIDINE PREFERRING NUCLEOSIDE HYDROLASE"/>
    <property type="match status" value="1"/>
</dbReference>
<dbReference type="SUPFAM" id="SSF53590">
    <property type="entry name" value="Nucleoside hydrolase"/>
    <property type="match status" value="1"/>
</dbReference>
<keyword evidence="1" id="KW-0378">Hydrolase</keyword>
<dbReference type="KEGG" id="lcu:PL11_002995"/>
<evidence type="ECO:0000259" key="3">
    <source>
        <dbReference type="Pfam" id="PF01156"/>
    </source>
</evidence>
<dbReference type="InterPro" id="IPR036452">
    <property type="entry name" value="Ribo_hydro-like"/>
</dbReference>
<evidence type="ECO:0000313" key="4">
    <source>
        <dbReference type="EMBL" id="AQW20954.1"/>
    </source>
</evidence>
<evidence type="ECO:0000256" key="2">
    <source>
        <dbReference type="ARBA" id="ARBA00023295"/>
    </source>
</evidence>
<keyword evidence="2" id="KW-0326">Glycosidase</keyword>
<dbReference type="GO" id="GO:0006152">
    <property type="term" value="P:purine nucleoside catabolic process"/>
    <property type="evidence" value="ECO:0007669"/>
    <property type="project" value="TreeGrafter"/>
</dbReference>
<protein>
    <submittedName>
        <fullName evidence="4">ABC transporter substrate-binding protein</fullName>
    </submittedName>
</protein>
<name>A0A1S6QH73_9LACO</name>
<organism evidence="4 5">
    <name type="scientific">Lentilactobacillus curieae</name>
    <dbReference type="NCBI Taxonomy" id="1138822"/>
    <lineage>
        <taxon>Bacteria</taxon>
        <taxon>Bacillati</taxon>
        <taxon>Bacillota</taxon>
        <taxon>Bacilli</taxon>
        <taxon>Lactobacillales</taxon>
        <taxon>Lactobacillaceae</taxon>
        <taxon>Lentilactobacillus</taxon>
    </lineage>
</organism>
<dbReference type="Gene3D" id="3.90.245.10">
    <property type="entry name" value="Ribonucleoside hydrolase-like"/>
    <property type="match status" value="1"/>
</dbReference>
<dbReference type="Proteomes" id="UP000030361">
    <property type="component" value="Chromosome"/>
</dbReference>
<dbReference type="GO" id="GO:0008477">
    <property type="term" value="F:purine nucleosidase activity"/>
    <property type="evidence" value="ECO:0007669"/>
    <property type="project" value="TreeGrafter"/>
</dbReference>
<reference evidence="4 5" key="1">
    <citation type="journal article" date="2015" name="Genome Announc.">
        <title>Genome Sequence of Lactobacillus curieae CCTCC M 2011381T, a Novel Producer of Gamma-aminobutyric Acid.</title>
        <authorList>
            <person name="Wang Y."/>
            <person name="Wang Y."/>
            <person name="Lang C."/>
            <person name="Wei D."/>
            <person name="Xu P."/>
            <person name="Xie J."/>
        </authorList>
    </citation>
    <scope>NUCLEOTIDE SEQUENCE [LARGE SCALE GENOMIC DNA]</scope>
    <source>
        <strain evidence="4 5">CCTCC M 2011381</strain>
    </source>
</reference>
<dbReference type="Pfam" id="PF01156">
    <property type="entry name" value="IU_nuc_hydro"/>
    <property type="match status" value="1"/>
</dbReference>
<evidence type="ECO:0000256" key="1">
    <source>
        <dbReference type="ARBA" id="ARBA00022801"/>
    </source>
</evidence>
<dbReference type="InterPro" id="IPR023186">
    <property type="entry name" value="IUNH"/>
</dbReference>
<dbReference type="RefSeq" id="WP_035166269.1">
    <property type="nucleotide sequence ID" value="NZ_CP018906.1"/>
</dbReference>
<gene>
    <name evidence="4" type="ORF">PL11_002995</name>
</gene>